<proteinExistence type="predicted"/>
<comment type="caution">
    <text evidence="1">The sequence shown here is derived from an EMBL/GenBank/DDBJ whole genome shotgun (WGS) entry which is preliminary data.</text>
</comment>
<sequence>MYPSLSTVGHDAPVSCRAAESSFLSCCARDGGIAQLPWLCVSSTQAVWEDEIIHSLTATLWTVKISNKTQV</sequence>
<dbReference type="Proteomes" id="UP000324222">
    <property type="component" value="Unassembled WGS sequence"/>
</dbReference>
<accession>A0A5B7DZT7</accession>
<name>A0A5B7DZT7_PORTR</name>
<protein>
    <submittedName>
        <fullName evidence="1">Uncharacterized protein</fullName>
    </submittedName>
</protein>
<reference evidence="1 2" key="1">
    <citation type="submission" date="2019-05" db="EMBL/GenBank/DDBJ databases">
        <title>Another draft genome of Portunus trituberculatus and its Hox gene families provides insights of decapod evolution.</title>
        <authorList>
            <person name="Jeong J.-H."/>
            <person name="Song I."/>
            <person name="Kim S."/>
            <person name="Choi T."/>
            <person name="Kim D."/>
            <person name="Ryu S."/>
            <person name="Kim W."/>
        </authorList>
    </citation>
    <scope>NUCLEOTIDE SEQUENCE [LARGE SCALE GENOMIC DNA]</scope>
    <source>
        <tissue evidence="1">Muscle</tissue>
    </source>
</reference>
<organism evidence="1 2">
    <name type="scientific">Portunus trituberculatus</name>
    <name type="common">Swimming crab</name>
    <name type="synonym">Neptunus trituberculatus</name>
    <dbReference type="NCBI Taxonomy" id="210409"/>
    <lineage>
        <taxon>Eukaryota</taxon>
        <taxon>Metazoa</taxon>
        <taxon>Ecdysozoa</taxon>
        <taxon>Arthropoda</taxon>
        <taxon>Crustacea</taxon>
        <taxon>Multicrustacea</taxon>
        <taxon>Malacostraca</taxon>
        <taxon>Eumalacostraca</taxon>
        <taxon>Eucarida</taxon>
        <taxon>Decapoda</taxon>
        <taxon>Pleocyemata</taxon>
        <taxon>Brachyura</taxon>
        <taxon>Eubrachyura</taxon>
        <taxon>Portunoidea</taxon>
        <taxon>Portunidae</taxon>
        <taxon>Portuninae</taxon>
        <taxon>Portunus</taxon>
    </lineage>
</organism>
<dbReference type="EMBL" id="VSRR010001627">
    <property type="protein sequence ID" value="MPC26639.1"/>
    <property type="molecule type" value="Genomic_DNA"/>
</dbReference>
<dbReference type="AlphaFoldDB" id="A0A5B7DZT7"/>
<evidence type="ECO:0000313" key="2">
    <source>
        <dbReference type="Proteomes" id="UP000324222"/>
    </source>
</evidence>
<evidence type="ECO:0000313" key="1">
    <source>
        <dbReference type="EMBL" id="MPC26639.1"/>
    </source>
</evidence>
<keyword evidence="2" id="KW-1185">Reference proteome</keyword>
<gene>
    <name evidence="1" type="ORF">E2C01_019785</name>
</gene>